<accession>A0ABT4M707</accession>
<reference evidence="1" key="1">
    <citation type="submission" date="2022-12" db="EMBL/GenBank/DDBJ databases">
        <title>Bacterial isolates from different developmental stages of Nematostella vectensis.</title>
        <authorList>
            <person name="Fraune S."/>
        </authorList>
    </citation>
    <scope>NUCLEOTIDE SEQUENCE</scope>
    <source>
        <strain evidence="1">G21619-S1</strain>
    </source>
</reference>
<sequence>MSKYDSLIAEFPEEGEAILRLCQFLDSPGLPINAEFKAGRLFDIAKPSSNRALVLVLSSLVQMGLMRRFVRVESDAMGGIGDYPSVSHVPQVMFDTRLGIDVEVRLDQVCLMYAPTQERSANA</sequence>
<proteinExistence type="predicted"/>
<name>A0ABT4M707_9BURK</name>
<keyword evidence="2" id="KW-1185">Reference proteome</keyword>
<evidence type="ECO:0000313" key="1">
    <source>
        <dbReference type="EMBL" id="MCZ4331111.1"/>
    </source>
</evidence>
<organism evidence="1 2">
    <name type="scientific">Castellaniella denitrificans</name>
    <dbReference type="NCBI Taxonomy" id="56119"/>
    <lineage>
        <taxon>Bacteria</taxon>
        <taxon>Pseudomonadati</taxon>
        <taxon>Pseudomonadota</taxon>
        <taxon>Betaproteobacteria</taxon>
        <taxon>Burkholderiales</taxon>
        <taxon>Alcaligenaceae</taxon>
        <taxon>Castellaniella</taxon>
    </lineage>
</organism>
<protein>
    <submittedName>
        <fullName evidence="1">Uncharacterized protein</fullName>
    </submittedName>
</protein>
<evidence type="ECO:0000313" key="2">
    <source>
        <dbReference type="Proteomes" id="UP001068379"/>
    </source>
</evidence>
<dbReference type="Proteomes" id="UP001068379">
    <property type="component" value="Unassembled WGS sequence"/>
</dbReference>
<dbReference type="RefSeq" id="WP_269360265.1">
    <property type="nucleotide sequence ID" value="NZ_JAPWHE010000014.1"/>
</dbReference>
<dbReference type="EMBL" id="JAPWHE010000014">
    <property type="protein sequence ID" value="MCZ4331111.1"/>
    <property type="molecule type" value="Genomic_DNA"/>
</dbReference>
<gene>
    <name evidence="1" type="ORF">O4H32_14265</name>
</gene>
<comment type="caution">
    <text evidence="1">The sequence shown here is derived from an EMBL/GenBank/DDBJ whole genome shotgun (WGS) entry which is preliminary data.</text>
</comment>